<evidence type="ECO:0000256" key="6">
    <source>
        <dbReference type="ARBA" id="ARBA00022833"/>
    </source>
</evidence>
<dbReference type="Pfam" id="PF05193">
    <property type="entry name" value="Peptidase_M16_C"/>
    <property type="match status" value="1"/>
</dbReference>
<feature type="domain" description="Peptidase M16 middle/third" evidence="11">
    <location>
        <begin position="508"/>
        <end position="774"/>
    </location>
</feature>
<comment type="similarity">
    <text evidence="2">Belongs to the peptidase M16 family.</text>
</comment>
<keyword evidence="7" id="KW-0482">Metalloprotease</keyword>
<dbReference type="EMBL" id="CAJNJA010000001">
    <property type="protein sequence ID" value="CAE7149371.1"/>
    <property type="molecule type" value="Genomic_DNA"/>
</dbReference>
<evidence type="ECO:0000259" key="12">
    <source>
        <dbReference type="Pfam" id="PF22456"/>
    </source>
</evidence>
<evidence type="ECO:0000256" key="7">
    <source>
        <dbReference type="ARBA" id="ARBA00023049"/>
    </source>
</evidence>
<dbReference type="AlphaFoldDB" id="A0A812IP07"/>
<keyword evidence="8" id="KW-0472">Membrane</keyword>
<dbReference type="Pfam" id="PF00675">
    <property type="entry name" value="Peptidase_M16"/>
    <property type="match status" value="1"/>
</dbReference>
<dbReference type="FunFam" id="3.30.830.10:FF:000012">
    <property type="entry name" value="Protease 3"/>
    <property type="match status" value="1"/>
</dbReference>
<evidence type="ECO:0000259" key="10">
    <source>
        <dbReference type="Pfam" id="PF05193"/>
    </source>
</evidence>
<dbReference type="InterPro" id="IPR011249">
    <property type="entry name" value="Metalloenz_LuxS/M16"/>
</dbReference>
<sequence length="1051" mass="117263">MLVAAGSVHWDNGWPAVAPSNPAQICVPDTEAHAQSNILQRYIKCYNVNERTIEASKRLSRAKSILREHGNYSYLNGSGSIVKLNNGIEFAMMYFAMIMALLIIGGGVILKYLLSFTILLLTLSGCGANAPVPADELSQSADDKITLRKSPNDSREYRYLQLPNKLRVVLVSDPSTEKAAAAMAVFRGSNHEPEAHPGLAHFLEHMLFIQTEAYPEPSAFQDFVSANGGSTNAYTALDHTNYFFDVKASAFPEALDRWGHFFISPIISPEYSQREKNAVDSEYQMQLKNDGWRGYMVGKQAINPEHPNSRFTIGSLEVLSGDIHNELVEFFETQYSADQMGLVIVADQSLDALEALVTPLFTQIENKDIGPAYPSVELFKDGMLPATLKIQTIEEGASISYLFPLPAAREHYKNKPEQYFSNLLGHEGEGSLHQLLTRKGWIQSLSAGVGEMDRNTSAMMVNIDLTPLGEQHTDEITNMVFQAIELIKQSPPELWRFEEQAVVAEMAFRFQEKSSATGLVYQLAPRIDEYPAEDLLVAPYLMEDFDAKVIKDLMNYLRPDNVLVEISGPNIVGDQVEPWFKVPFSLARGDIEQTVVADVNLSLPEENPYLPENLELVAANDEPLQAYAQTPELQLWLNSDVQFGSPRANIFLELAIEGGLVSPADRGIAHLYRLIVQDALSKDVYPAYLAGLSYSISVPDSGYEIRIGGYQDQQQALLESVLDAFLNTELDPERFATLKNQLIKDWRNAVNDRPYSQAFSAISDTLRSGRWPRPMLIDALESVELADLQAWRKSRLDSFTVRGLIHGNVVKQDARQLEQLLRSSLTLDAHNFITPEVKDVDNALRLQLEVDHADAAMVLHVQNADESFASRARSSLAAQIMHPSYFQELRTEQQLGYVVSVSNRPVAKRGGVSFIVQSPNTSAAELEQATLKFVDDFVSAWPEVSTAEFEQQKSGLITRLLENPKNLNEASNRYWADLTENVMTFDSREQVADLVAGLSQADMQNYFVQVQEKLQNHRLLVFTPGRFAEIPQRGQLLGNAAEPWEADAPAS</sequence>
<dbReference type="InterPro" id="IPR032632">
    <property type="entry name" value="Peptidase_M16_M"/>
</dbReference>
<dbReference type="InterPro" id="IPR050626">
    <property type="entry name" value="Peptidase_M16"/>
</dbReference>
<keyword evidence="8" id="KW-0812">Transmembrane</keyword>
<keyword evidence="6" id="KW-0862">Zinc</keyword>
<evidence type="ECO:0000259" key="11">
    <source>
        <dbReference type="Pfam" id="PF16187"/>
    </source>
</evidence>
<dbReference type="OrthoDB" id="952271at2759"/>
<evidence type="ECO:0000313" key="14">
    <source>
        <dbReference type="Proteomes" id="UP000601435"/>
    </source>
</evidence>
<dbReference type="InterPro" id="IPR007863">
    <property type="entry name" value="Peptidase_M16_C"/>
</dbReference>
<keyword evidence="14" id="KW-1185">Reference proteome</keyword>
<dbReference type="PANTHER" id="PTHR43690:SF18">
    <property type="entry name" value="INSULIN-DEGRADING ENZYME-RELATED"/>
    <property type="match status" value="1"/>
</dbReference>
<evidence type="ECO:0000313" key="13">
    <source>
        <dbReference type="EMBL" id="CAE7149371.1"/>
    </source>
</evidence>
<dbReference type="GO" id="GO:0004222">
    <property type="term" value="F:metalloendopeptidase activity"/>
    <property type="evidence" value="ECO:0007669"/>
    <property type="project" value="TreeGrafter"/>
</dbReference>
<evidence type="ECO:0000256" key="8">
    <source>
        <dbReference type="SAM" id="Phobius"/>
    </source>
</evidence>
<evidence type="ECO:0000256" key="1">
    <source>
        <dbReference type="ARBA" id="ARBA00001947"/>
    </source>
</evidence>
<evidence type="ECO:0000256" key="5">
    <source>
        <dbReference type="ARBA" id="ARBA00022801"/>
    </source>
</evidence>
<feature type="transmembrane region" description="Helical" evidence="8">
    <location>
        <begin position="93"/>
        <end position="114"/>
    </location>
</feature>
<name>A0A812IP07_9DINO</name>
<feature type="domain" description="Peptidase M16 C-terminal" evidence="10">
    <location>
        <begin position="325"/>
        <end position="499"/>
    </location>
</feature>
<dbReference type="Pfam" id="PF16187">
    <property type="entry name" value="Peptidase_M16_M"/>
    <property type="match status" value="1"/>
</dbReference>
<dbReference type="PANTHER" id="PTHR43690">
    <property type="entry name" value="NARDILYSIN"/>
    <property type="match status" value="1"/>
</dbReference>
<keyword evidence="5" id="KW-0378">Hydrolase</keyword>
<dbReference type="SUPFAM" id="SSF63411">
    <property type="entry name" value="LuxS/MPP-like metallohydrolase"/>
    <property type="match status" value="4"/>
</dbReference>
<comment type="cofactor">
    <cofactor evidence="1">
        <name>Zn(2+)</name>
        <dbReference type="ChEBI" id="CHEBI:29105"/>
    </cofactor>
</comment>
<reference evidence="13" key="1">
    <citation type="submission" date="2021-02" db="EMBL/GenBank/DDBJ databases">
        <authorList>
            <person name="Dougan E. K."/>
            <person name="Rhodes N."/>
            <person name="Thang M."/>
            <person name="Chan C."/>
        </authorList>
    </citation>
    <scope>NUCLEOTIDE SEQUENCE</scope>
</reference>
<evidence type="ECO:0000259" key="9">
    <source>
        <dbReference type="Pfam" id="PF00675"/>
    </source>
</evidence>
<gene>
    <name evidence="13" type="primary">PXM16</name>
    <name evidence="13" type="ORF">SNEC2469_LOCUS114</name>
</gene>
<evidence type="ECO:0000256" key="2">
    <source>
        <dbReference type="ARBA" id="ARBA00007261"/>
    </source>
</evidence>
<comment type="caution">
    <text evidence="13">The sequence shown here is derived from an EMBL/GenBank/DDBJ whole genome shotgun (WGS) entry which is preliminary data.</text>
</comment>
<evidence type="ECO:0000256" key="4">
    <source>
        <dbReference type="ARBA" id="ARBA00022723"/>
    </source>
</evidence>
<dbReference type="Gene3D" id="3.30.830.10">
    <property type="entry name" value="Metalloenzyme, LuxS/M16 peptidase-like"/>
    <property type="match status" value="4"/>
</dbReference>
<dbReference type="GO" id="GO:0006508">
    <property type="term" value="P:proteolysis"/>
    <property type="evidence" value="ECO:0007669"/>
    <property type="project" value="UniProtKB-KW"/>
</dbReference>
<keyword evidence="3" id="KW-0645">Protease</keyword>
<organism evidence="13 14">
    <name type="scientific">Symbiodinium necroappetens</name>
    <dbReference type="NCBI Taxonomy" id="1628268"/>
    <lineage>
        <taxon>Eukaryota</taxon>
        <taxon>Sar</taxon>
        <taxon>Alveolata</taxon>
        <taxon>Dinophyceae</taxon>
        <taxon>Suessiales</taxon>
        <taxon>Symbiodiniaceae</taxon>
        <taxon>Symbiodinium</taxon>
    </lineage>
</organism>
<dbReference type="FunFam" id="3.30.830.10:FF:000005">
    <property type="entry name" value="nardilysin isoform X1"/>
    <property type="match status" value="1"/>
</dbReference>
<dbReference type="InterPro" id="IPR054734">
    <property type="entry name" value="PqqF-like_C_4"/>
</dbReference>
<keyword evidence="8" id="KW-1133">Transmembrane helix</keyword>
<evidence type="ECO:0000256" key="3">
    <source>
        <dbReference type="ARBA" id="ARBA00022670"/>
    </source>
</evidence>
<keyword evidence="4" id="KW-0479">Metal-binding</keyword>
<dbReference type="Pfam" id="PF22456">
    <property type="entry name" value="PqqF-like_C_4"/>
    <property type="match status" value="1"/>
</dbReference>
<proteinExistence type="inferred from homology"/>
<dbReference type="InterPro" id="IPR011765">
    <property type="entry name" value="Pept_M16_N"/>
</dbReference>
<feature type="domain" description="Peptidase M16 N-terminal" evidence="9">
    <location>
        <begin position="167"/>
        <end position="305"/>
    </location>
</feature>
<dbReference type="Proteomes" id="UP000601435">
    <property type="component" value="Unassembled WGS sequence"/>
</dbReference>
<protein>
    <submittedName>
        <fullName evidence="13">PXM16 protein</fullName>
    </submittedName>
</protein>
<accession>A0A812IP07</accession>
<feature type="domain" description="Coenzyme PQQ synthesis protein F-like C-terminal lobe" evidence="12">
    <location>
        <begin position="876"/>
        <end position="975"/>
    </location>
</feature>
<dbReference type="GO" id="GO:0046872">
    <property type="term" value="F:metal ion binding"/>
    <property type="evidence" value="ECO:0007669"/>
    <property type="project" value="UniProtKB-KW"/>
</dbReference>